<name>A0AAN8NPV8_9PEZI</name>
<evidence type="ECO:0000313" key="2">
    <source>
        <dbReference type="EMBL" id="KAK6335124.1"/>
    </source>
</evidence>
<evidence type="ECO:0000256" key="1">
    <source>
        <dbReference type="SAM" id="MobiDB-lite"/>
    </source>
</evidence>
<proteinExistence type="predicted"/>
<protein>
    <submittedName>
        <fullName evidence="2">Uncharacterized protein</fullName>
    </submittedName>
</protein>
<dbReference type="Proteomes" id="UP001313282">
    <property type="component" value="Unassembled WGS sequence"/>
</dbReference>
<organism evidence="2 3">
    <name type="scientific">Orbilia javanica</name>
    <dbReference type="NCBI Taxonomy" id="47235"/>
    <lineage>
        <taxon>Eukaryota</taxon>
        <taxon>Fungi</taxon>
        <taxon>Dikarya</taxon>
        <taxon>Ascomycota</taxon>
        <taxon>Pezizomycotina</taxon>
        <taxon>Orbiliomycetes</taxon>
        <taxon>Orbiliales</taxon>
        <taxon>Orbiliaceae</taxon>
        <taxon>Orbilia</taxon>
    </lineage>
</organism>
<evidence type="ECO:0000313" key="3">
    <source>
        <dbReference type="Proteomes" id="UP001313282"/>
    </source>
</evidence>
<accession>A0AAN8NPV8</accession>
<keyword evidence="3" id="KW-1185">Reference proteome</keyword>
<feature type="region of interest" description="Disordered" evidence="1">
    <location>
        <begin position="29"/>
        <end position="50"/>
    </location>
</feature>
<comment type="caution">
    <text evidence="2">The sequence shown here is derived from an EMBL/GenBank/DDBJ whole genome shotgun (WGS) entry which is preliminary data.</text>
</comment>
<gene>
    <name evidence="2" type="ORF">TWF718_010562</name>
</gene>
<sequence length="202" mass="22490">MEYSSKEDTPRSTLTIRIASSPSLIPLKGPKSAITASTPTKRKRSSPVLSELSKLSTTTTSYKEHKMAKIAIFNIHKYNDLSRKKLQTFRTLGSLKSYVTGEFLRLQVSFREEIAKVKATGIPLAQEITFSNVDDYIVDAVAGFNDGKQTLTHLRDVVVMHSRTIFQIAQDLQEEIRFVMASAQGNSSEDEEDGAEGFLLVL</sequence>
<reference evidence="2 3" key="1">
    <citation type="submission" date="2019-10" db="EMBL/GenBank/DDBJ databases">
        <authorList>
            <person name="Palmer J.M."/>
        </authorList>
    </citation>
    <scope>NUCLEOTIDE SEQUENCE [LARGE SCALE GENOMIC DNA]</scope>
    <source>
        <strain evidence="2 3">TWF718</strain>
    </source>
</reference>
<dbReference type="EMBL" id="JAVHNR010000008">
    <property type="protein sequence ID" value="KAK6335124.1"/>
    <property type="molecule type" value="Genomic_DNA"/>
</dbReference>
<dbReference type="AlphaFoldDB" id="A0AAN8NPV8"/>